<dbReference type="Proteomes" id="UP000751190">
    <property type="component" value="Unassembled WGS sequence"/>
</dbReference>
<dbReference type="EMBL" id="JAGTXO010000010">
    <property type="protein sequence ID" value="KAG8465518.1"/>
    <property type="molecule type" value="Genomic_DNA"/>
</dbReference>
<proteinExistence type="predicted"/>
<comment type="caution">
    <text evidence="3">The sequence shown here is derived from an EMBL/GenBank/DDBJ whole genome shotgun (WGS) entry which is preliminary data.</text>
</comment>
<evidence type="ECO:0000256" key="2">
    <source>
        <dbReference type="SAM" id="Phobius"/>
    </source>
</evidence>
<keyword evidence="2" id="KW-0472">Membrane</keyword>
<accession>A0A8J6CFD2</accession>
<feature type="region of interest" description="Disordered" evidence="1">
    <location>
        <begin position="19"/>
        <end position="38"/>
    </location>
</feature>
<gene>
    <name evidence="3" type="ORF">KFE25_002825</name>
</gene>
<feature type="transmembrane region" description="Helical" evidence="2">
    <location>
        <begin position="252"/>
        <end position="273"/>
    </location>
</feature>
<protein>
    <submittedName>
        <fullName evidence="3">Uncharacterized protein</fullName>
    </submittedName>
</protein>
<feature type="compositionally biased region" description="Basic and acidic residues" evidence="1">
    <location>
        <begin position="19"/>
        <end position="28"/>
    </location>
</feature>
<feature type="transmembrane region" description="Helical" evidence="2">
    <location>
        <begin position="63"/>
        <end position="84"/>
    </location>
</feature>
<keyword evidence="2" id="KW-0812">Transmembrane</keyword>
<keyword evidence="2" id="KW-1133">Transmembrane helix</keyword>
<dbReference type="AlphaFoldDB" id="A0A8J6CFD2"/>
<feature type="transmembrane region" description="Helical" evidence="2">
    <location>
        <begin position="149"/>
        <end position="168"/>
    </location>
</feature>
<evidence type="ECO:0000313" key="4">
    <source>
        <dbReference type="Proteomes" id="UP000751190"/>
    </source>
</evidence>
<organism evidence="3 4">
    <name type="scientific">Diacronema lutheri</name>
    <name type="common">Unicellular marine alga</name>
    <name type="synonym">Monochrysis lutheri</name>
    <dbReference type="NCBI Taxonomy" id="2081491"/>
    <lineage>
        <taxon>Eukaryota</taxon>
        <taxon>Haptista</taxon>
        <taxon>Haptophyta</taxon>
        <taxon>Pavlovophyceae</taxon>
        <taxon>Pavlovales</taxon>
        <taxon>Pavlovaceae</taxon>
        <taxon>Diacronema</taxon>
    </lineage>
</organism>
<name>A0A8J6CFD2_DIALT</name>
<sequence>MPQRDARLGFTSATRLIDESATRADERGPTPGLPVPSSHAPSFAPLSIIPSNVGDFIQAPETLALVLPTLSLIPAVFFAAWIYLDPALECTPCSPDFDPPAFNPVTHAYLGRTPILEPFSTATNLSYWTSGVAVLLYSVPNGAFLHPQMYVLAVLFVLLGAGSAMMHASGGQLDSWPHAVRARAARMRPGRDARRARARAAPDAVPDPVRCRAKMDILCIYALFIALASTAALGLMHAALGRSHAPGLSCAAVATVVVNVATMALLAWCVVLWREIDQQLYLLATGGVIIGSNSATKALFAFRAEAARGSSLAGASRAALFHALRAATPRLVVLGCALYVNLGRRDAVAAAQRACHLATSAEAVRARIEAVAQRDFAHGAWHYLSSSALLAMALSSQEGLDGAPIDVRARSRRAGFARAQLRALLGVQHGSCGAGRAHAPPAAGASLGAGEGVSSLLSMAYALATAMLFATGASSRAWLRFFLATSLTALPTRAALQLVIAGGKWTRRTRHVREHARTVSPPEPARTASDSWRAGVSMMERGANAWRAGCACLPERQLSAQAPCMQSVGIARANEAPPAARLAVARATAAELRSLGELRIHVTPAVSRVAMAGQPRTCGHRRCHSLPVARSHVHGLRDVTNSLAGCAPHLPPPAGGWPGGSEPWLTRK</sequence>
<feature type="transmembrane region" description="Helical" evidence="2">
    <location>
        <begin position="218"/>
        <end position="240"/>
    </location>
</feature>
<evidence type="ECO:0000256" key="1">
    <source>
        <dbReference type="SAM" id="MobiDB-lite"/>
    </source>
</evidence>
<evidence type="ECO:0000313" key="3">
    <source>
        <dbReference type="EMBL" id="KAG8465518.1"/>
    </source>
</evidence>
<keyword evidence="4" id="KW-1185">Reference proteome</keyword>
<reference evidence="3" key="1">
    <citation type="submission" date="2021-05" db="EMBL/GenBank/DDBJ databases">
        <title>The genome of the haptophyte Pavlova lutheri (Diacronema luteri, Pavlovales) - a model for lipid biosynthesis in eukaryotic algae.</title>
        <authorList>
            <person name="Hulatt C.J."/>
            <person name="Posewitz M.C."/>
        </authorList>
    </citation>
    <scope>NUCLEOTIDE SEQUENCE</scope>
    <source>
        <strain evidence="3">NIVA-4/92</strain>
    </source>
</reference>